<feature type="transmembrane region" description="Helical" evidence="1">
    <location>
        <begin position="59"/>
        <end position="78"/>
    </location>
</feature>
<keyword evidence="1" id="KW-0812">Transmembrane</keyword>
<protein>
    <submittedName>
        <fullName evidence="2">Uncharacterized protein</fullName>
    </submittedName>
</protein>
<reference evidence="2 3" key="1">
    <citation type="submission" date="2016-11" db="EMBL/GenBank/DDBJ databases">
        <authorList>
            <person name="Jaros S."/>
            <person name="Januszkiewicz K."/>
            <person name="Wedrychowicz H."/>
        </authorList>
    </citation>
    <scope>NUCLEOTIDE SEQUENCE [LARGE SCALE GENOMIC DNA]</scope>
    <source>
        <strain evidence="2 3">GAS138</strain>
    </source>
</reference>
<accession>A0A1M5YDY4</accession>
<dbReference type="Proteomes" id="UP000189796">
    <property type="component" value="Chromosome I"/>
</dbReference>
<feature type="transmembrane region" description="Helical" evidence="1">
    <location>
        <begin position="28"/>
        <end position="47"/>
    </location>
</feature>
<dbReference type="RefSeq" id="WP_079606250.1">
    <property type="nucleotide sequence ID" value="NZ_LT670817.1"/>
</dbReference>
<evidence type="ECO:0000256" key="1">
    <source>
        <dbReference type="SAM" id="Phobius"/>
    </source>
</evidence>
<sequence>MKNIGFMALAGLVGGIVANFLSDPPGMHSWLVVVGTVAAIAGGALGIPAHQAPAGWKVLFVLVALAVFVGAIIGYRSVLAGEPGSVAANILLSWTAAIFGPIGFLIELAGLKVNDKGESG</sequence>
<organism evidence="2 3">
    <name type="scientific">Bradyrhizobium erythrophlei</name>
    <dbReference type="NCBI Taxonomy" id="1437360"/>
    <lineage>
        <taxon>Bacteria</taxon>
        <taxon>Pseudomonadati</taxon>
        <taxon>Pseudomonadota</taxon>
        <taxon>Alphaproteobacteria</taxon>
        <taxon>Hyphomicrobiales</taxon>
        <taxon>Nitrobacteraceae</taxon>
        <taxon>Bradyrhizobium</taxon>
    </lineage>
</organism>
<name>A0A1M5YDY4_9BRAD</name>
<keyword evidence="1" id="KW-1133">Transmembrane helix</keyword>
<dbReference type="AlphaFoldDB" id="A0A1M5YDY4"/>
<evidence type="ECO:0000313" key="2">
    <source>
        <dbReference type="EMBL" id="SHI10068.1"/>
    </source>
</evidence>
<evidence type="ECO:0000313" key="3">
    <source>
        <dbReference type="Proteomes" id="UP000189796"/>
    </source>
</evidence>
<dbReference type="EMBL" id="LT670817">
    <property type="protein sequence ID" value="SHI10068.1"/>
    <property type="molecule type" value="Genomic_DNA"/>
</dbReference>
<proteinExistence type="predicted"/>
<gene>
    <name evidence="2" type="ORF">SAMN05443248_8189</name>
</gene>
<feature type="transmembrane region" description="Helical" evidence="1">
    <location>
        <begin position="90"/>
        <end position="111"/>
    </location>
</feature>
<keyword evidence="1" id="KW-0472">Membrane</keyword>